<dbReference type="PROSITE" id="PS51128">
    <property type="entry name" value="ZF_DKSA_2"/>
    <property type="match status" value="1"/>
</dbReference>
<evidence type="ECO:0000313" key="6">
    <source>
        <dbReference type="EMBL" id="KFZ30986.1"/>
    </source>
</evidence>
<protein>
    <recommendedName>
        <fullName evidence="5">Zinc finger DksA/TraR C4-type domain-containing protein</fullName>
    </recommendedName>
</protein>
<evidence type="ECO:0000256" key="1">
    <source>
        <dbReference type="ARBA" id="ARBA00022723"/>
    </source>
</evidence>
<evidence type="ECO:0000313" key="7">
    <source>
        <dbReference type="Proteomes" id="UP000054363"/>
    </source>
</evidence>
<reference evidence="6 7" key="1">
    <citation type="submission" date="2014-06" db="EMBL/GenBank/DDBJ databases">
        <title>The draft genome sequence of Idiomarina salinarum ISL-52.</title>
        <authorList>
            <person name="Du J."/>
            <person name="Shao Z."/>
        </authorList>
    </citation>
    <scope>NUCLEOTIDE SEQUENCE [LARGE SCALE GENOMIC DNA]</scope>
    <source>
        <strain evidence="6 7">ISL-52</strain>
    </source>
</reference>
<dbReference type="eggNOG" id="COG1734">
    <property type="taxonomic scope" value="Bacteria"/>
</dbReference>
<dbReference type="Gene3D" id="1.20.120.910">
    <property type="entry name" value="DksA, coiled-coil domain"/>
    <property type="match status" value="1"/>
</dbReference>
<sequence>MTTQDTDMKQIKNKIEQLVTELNEQLESDQTATVELDQSRVGRLSRMDALQGQQMGLAQKRRNEQRVRALEGALRRIESGDFGYCFVCGEEIAPERLKFDPAVTRCISCTE</sequence>
<evidence type="ECO:0000256" key="4">
    <source>
        <dbReference type="PROSITE-ProRule" id="PRU00510"/>
    </source>
</evidence>
<dbReference type="STRING" id="435908.IDSA_07910"/>
<feature type="zinc finger region" description="dksA C4-type" evidence="4">
    <location>
        <begin position="85"/>
        <end position="109"/>
    </location>
</feature>
<dbReference type="PANTHER" id="PTHR33823">
    <property type="entry name" value="RNA POLYMERASE-BINDING TRANSCRIPTION FACTOR DKSA-RELATED"/>
    <property type="match status" value="1"/>
</dbReference>
<evidence type="ECO:0000259" key="5">
    <source>
        <dbReference type="Pfam" id="PF01258"/>
    </source>
</evidence>
<dbReference type="Pfam" id="PF01258">
    <property type="entry name" value="zf-dskA_traR"/>
    <property type="match status" value="1"/>
</dbReference>
<keyword evidence="1" id="KW-0479">Metal-binding</keyword>
<keyword evidence="7" id="KW-1185">Reference proteome</keyword>
<dbReference type="RefSeq" id="WP_034775594.1">
    <property type="nucleotide sequence ID" value="NZ_JPER01000003.1"/>
</dbReference>
<keyword evidence="2" id="KW-0863">Zinc-finger</keyword>
<dbReference type="Proteomes" id="UP000054363">
    <property type="component" value="Unassembled WGS sequence"/>
</dbReference>
<feature type="domain" description="Zinc finger DksA/TraR C4-type" evidence="5">
    <location>
        <begin position="80"/>
        <end position="109"/>
    </location>
</feature>
<dbReference type="AlphaFoldDB" id="A0A094JEJ5"/>
<name>A0A094JEJ5_9GAMM</name>
<evidence type="ECO:0000256" key="2">
    <source>
        <dbReference type="ARBA" id="ARBA00022771"/>
    </source>
</evidence>
<dbReference type="InterPro" id="IPR000962">
    <property type="entry name" value="Znf_DskA_TraR"/>
</dbReference>
<keyword evidence="3" id="KW-0862">Zinc</keyword>
<dbReference type="SUPFAM" id="SSF57716">
    <property type="entry name" value="Glucocorticoid receptor-like (DNA-binding domain)"/>
    <property type="match status" value="1"/>
</dbReference>
<organism evidence="6 7">
    <name type="scientific">Pseudidiomarina salinarum</name>
    <dbReference type="NCBI Taxonomy" id="435908"/>
    <lineage>
        <taxon>Bacteria</taxon>
        <taxon>Pseudomonadati</taxon>
        <taxon>Pseudomonadota</taxon>
        <taxon>Gammaproteobacteria</taxon>
        <taxon>Alteromonadales</taxon>
        <taxon>Idiomarinaceae</taxon>
        <taxon>Pseudidiomarina</taxon>
    </lineage>
</organism>
<proteinExistence type="predicted"/>
<comment type="caution">
    <text evidence="6">The sequence shown here is derived from an EMBL/GenBank/DDBJ whole genome shotgun (WGS) entry which is preliminary data.</text>
</comment>
<gene>
    <name evidence="6" type="ORF">IDSA_07910</name>
</gene>
<dbReference type="GO" id="GO:0008270">
    <property type="term" value="F:zinc ion binding"/>
    <property type="evidence" value="ECO:0007669"/>
    <property type="project" value="UniProtKB-KW"/>
</dbReference>
<dbReference type="PANTHER" id="PTHR33823:SF4">
    <property type="entry name" value="GENERAL STRESS PROTEIN 16O"/>
    <property type="match status" value="1"/>
</dbReference>
<dbReference type="EMBL" id="JPER01000003">
    <property type="protein sequence ID" value="KFZ30986.1"/>
    <property type="molecule type" value="Genomic_DNA"/>
</dbReference>
<accession>A0A094JEJ5</accession>
<evidence type="ECO:0000256" key="3">
    <source>
        <dbReference type="ARBA" id="ARBA00022833"/>
    </source>
</evidence>